<protein>
    <recommendedName>
        <fullName evidence="1">At1g61320/AtMIF1 LRR domain-containing protein</fullName>
    </recommendedName>
</protein>
<dbReference type="Gene3D" id="3.80.10.10">
    <property type="entry name" value="Ribonuclease Inhibitor"/>
    <property type="match status" value="2"/>
</dbReference>
<dbReference type="SUPFAM" id="SSF52047">
    <property type="entry name" value="RNI-like"/>
    <property type="match status" value="2"/>
</dbReference>
<evidence type="ECO:0000313" key="2">
    <source>
        <dbReference type="EMBL" id="KAK1699599.1"/>
    </source>
</evidence>
<evidence type="ECO:0000313" key="3">
    <source>
        <dbReference type="Proteomes" id="UP001231189"/>
    </source>
</evidence>
<keyword evidence="3" id="KW-1185">Reference proteome</keyword>
<proteinExistence type="predicted"/>
<dbReference type="PANTHER" id="PTHR34145:SF57">
    <property type="entry name" value="F-BOX DOMAIN-CONTAINING PROTEIN"/>
    <property type="match status" value="1"/>
</dbReference>
<accession>A0AAD8U9R8</accession>
<dbReference type="Proteomes" id="UP001231189">
    <property type="component" value="Unassembled WGS sequence"/>
</dbReference>
<reference evidence="2" key="1">
    <citation type="submission" date="2023-07" db="EMBL/GenBank/DDBJ databases">
        <title>A chromosome-level genome assembly of Lolium multiflorum.</title>
        <authorList>
            <person name="Chen Y."/>
            <person name="Copetti D."/>
            <person name="Kolliker R."/>
            <person name="Studer B."/>
        </authorList>
    </citation>
    <scope>NUCLEOTIDE SEQUENCE</scope>
    <source>
        <strain evidence="2">02402/16</strain>
        <tissue evidence="2">Leaf</tissue>
    </source>
</reference>
<name>A0AAD8U9R8_LOLMU</name>
<feature type="domain" description="At1g61320/AtMIF1 LRR" evidence="1">
    <location>
        <begin position="414"/>
        <end position="749"/>
    </location>
</feature>
<feature type="domain" description="At1g61320/AtMIF1 LRR" evidence="1">
    <location>
        <begin position="24"/>
        <end position="356"/>
    </location>
</feature>
<dbReference type="EMBL" id="JAUUTY010000001">
    <property type="protein sequence ID" value="KAK1699599.1"/>
    <property type="molecule type" value="Genomic_DNA"/>
</dbReference>
<dbReference type="InterPro" id="IPR055357">
    <property type="entry name" value="LRR_At1g61320_AtMIF1"/>
</dbReference>
<dbReference type="PANTHER" id="PTHR34145">
    <property type="entry name" value="OS02G0105600 PROTEIN"/>
    <property type="match status" value="1"/>
</dbReference>
<sequence>MCGGRTAAGSKQYTQEFVQNVNAVLQKHNGMFVEDFEVKFEFERELVVHLDNWIRFVADSQTKNLAFDLVPDEFRGRHDRYALPAELLGCRSMSRLRSIQLSFVSIKLPPCFNGFPNLRKLDLHLVHVTAKDLQDMLSSCSNLEWLSIVRCHLEDELKVDHPLSCLLHLHIAYCEITKIQFNAVKLKTFVYRGEWLPIDLTQSSELKDVHLYLDDFITLELALTTFPTALPTVQNLTLKAAAPLKMPGLLENPRKFSQLKYLHLDLMIIHEDAGNILSLASYLRAAPLIEKLELHFGSFALPHYGQEPIRSLPGCRLNYLKNLNVMGFMGSTGQLELLLHAVENAPALEDIQCKVLSELALKEATRTSILSSEWGSVQSLHPRLRFDGATMCGGRTAAGSKEYTQEFVQNVNTVLQKHNGMFVEDFEVKFEFDRELVVHLDNWIRFAAASQTKNLAFDLVPDEFRGCSDRYLLPAELLDCRTTSRLRSIQLSFVSIILPPHFNGFPNLRKLDLHLVHVTAKDLQDMLSSCSNLEWLSVVRCHLYDELKVDHPLSCLLHLHIAHCEITKIQFNAMKLKTFVYRGECLPIDLSQSPELKDVHLYLDDLTLDHALTTFPTALPTVQSLTLKALAPLKMPRLLLQNPGKFSQLKYLDLDLMIIHEDAGNILYLASYLRAAPLIEKLELHFGSFAFPYDGWEPIRSLPGCRLNYLKNLNVMGFMASIGQLEFLLHAVENAPVLEVLTLDPACRFNVDHQGRTYFTEMVREIGIKHLGERVLPTTMLCVH</sequence>
<evidence type="ECO:0000259" key="1">
    <source>
        <dbReference type="Pfam" id="PF23622"/>
    </source>
</evidence>
<dbReference type="Pfam" id="PF23622">
    <property type="entry name" value="LRR_At1g61320_AtMIF1"/>
    <property type="match status" value="2"/>
</dbReference>
<dbReference type="InterPro" id="IPR053772">
    <property type="entry name" value="At1g61320/At1g61330-like"/>
</dbReference>
<gene>
    <name evidence="2" type="ORF">QYE76_016296</name>
</gene>
<organism evidence="2 3">
    <name type="scientific">Lolium multiflorum</name>
    <name type="common">Italian ryegrass</name>
    <name type="synonym">Lolium perenne subsp. multiflorum</name>
    <dbReference type="NCBI Taxonomy" id="4521"/>
    <lineage>
        <taxon>Eukaryota</taxon>
        <taxon>Viridiplantae</taxon>
        <taxon>Streptophyta</taxon>
        <taxon>Embryophyta</taxon>
        <taxon>Tracheophyta</taxon>
        <taxon>Spermatophyta</taxon>
        <taxon>Magnoliopsida</taxon>
        <taxon>Liliopsida</taxon>
        <taxon>Poales</taxon>
        <taxon>Poaceae</taxon>
        <taxon>BOP clade</taxon>
        <taxon>Pooideae</taxon>
        <taxon>Poodae</taxon>
        <taxon>Poeae</taxon>
        <taxon>Poeae Chloroplast Group 2 (Poeae type)</taxon>
        <taxon>Loliodinae</taxon>
        <taxon>Loliinae</taxon>
        <taxon>Lolium</taxon>
    </lineage>
</organism>
<dbReference type="AlphaFoldDB" id="A0AAD8U9R8"/>
<dbReference type="InterPro" id="IPR032675">
    <property type="entry name" value="LRR_dom_sf"/>
</dbReference>
<comment type="caution">
    <text evidence="2">The sequence shown here is derived from an EMBL/GenBank/DDBJ whole genome shotgun (WGS) entry which is preliminary data.</text>
</comment>